<feature type="transmembrane region" description="Helical" evidence="1">
    <location>
        <begin position="12"/>
        <end position="30"/>
    </location>
</feature>
<evidence type="ECO:0000313" key="2">
    <source>
        <dbReference type="EMBL" id="KIM74201.1"/>
    </source>
</evidence>
<dbReference type="AlphaFoldDB" id="A0A0C3F2S4"/>
<keyword evidence="1" id="KW-0472">Membrane</keyword>
<dbReference type="InParanoid" id="A0A0C3F2S4"/>
<dbReference type="OrthoDB" id="60955at2759"/>
<dbReference type="Proteomes" id="UP000054166">
    <property type="component" value="Unassembled WGS sequence"/>
</dbReference>
<evidence type="ECO:0000313" key="3">
    <source>
        <dbReference type="Proteomes" id="UP000054166"/>
    </source>
</evidence>
<organism evidence="2 3">
    <name type="scientific">Piloderma croceum (strain F 1598)</name>
    <dbReference type="NCBI Taxonomy" id="765440"/>
    <lineage>
        <taxon>Eukaryota</taxon>
        <taxon>Fungi</taxon>
        <taxon>Dikarya</taxon>
        <taxon>Basidiomycota</taxon>
        <taxon>Agaricomycotina</taxon>
        <taxon>Agaricomycetes</taxon>
        <taxon>Agaricomycetidae</taxon>
        <taxon>Atheliales</taxon>
        <taxon>Atheliaceae</taxon>
        <taxon>Piloderma</taxon>
    </lineage>
</organism>
<dbReference type="EMBL" id="KN833065">
    <property type="protein sequence ID" value="KIM74201.1"/>
    <property type="molecule type" value="Genomic_DNA"/>
</dbReference>
<reference evidence="3" key="2">
    <citation type="submission" date="2015-01" db="EMBL/GenBank/DDBJ databases">
        <title>Evolutionary Origins and Diversification of the Mycorrhizal Mutualists.</title>
        <authorList>
            <consortium name="DOE Joint Genome Institute"/>
            <consortium name="Mycorrhizal Genomics Consortium"/>
            <person name="Kohler A."/>
            <person name="Kuo A."/>
            <person name="Nagy L.G."/>
            <person name="Floudas D."/>
            <person name="Copeland A."/>
            <person name="Barry K.W."/>
            <person name="Cichocki N."/>
            <person name="Veneault-Fourrey C."/>
            <person name="LaButti K."/>
            <person name="Lindquist E.A."/>
            <person name="Lipzen A."/>
            <person name="Lundell T."/>
            <person name="Morin E."/>
            <person name="Murat C."/>
            <person name="Riley R."/>
            <person name="Ohm R."/>
            <person name="Sun H."/>
            <person name="Tunlid A."/>
            <person name="Henrissat B."/>
            <person name="Grigoriev I.V."/>
            <person name="Hibbett D.S."/>
            <person name="Martin F."/>
        </authorList>
    </citation>
    <scope>NUCLEOTIDE SEQUENCE [LARGE SCALE GENOMIC DNA]</scope>
    <source>
        <strain evidence="3">F 1598</strain>
    </source>
</reference>
<accession>A0A0C3F2S4</accession>
<keyword evidence="1" id="KW-0812">Transmembrane</keyword>
<dbReference type="HOGENOM" id="CLU_2074059_0_0_1"/>
<keyword evidence="3" id="KW-1185">Reference proteome</keyword>
<keyword evidence="1" id="KW-1133">Transmembrane helix</keyword>
<evidence type="ECO:0000256" key="1">
    <source>
        <dbReference type="SAM" id="Phobius"/>
    </source>
</evidence>
<sequence>MGWKRVERRFCVEGCWVVCWSTFVLWFVIFQQNINQLPEWRTRHVGLMCDPGLSKVDYIRSIHQLSISSIVHYYCVTESADGDFPVWASLETLRRQTRVPVWRCVSTQSSTRNSPFRA</sequence>
<name>A0A0C3F2S4_PILCF</name>
<protein>
    <submittedName>
        <fullName evidence="2">Uncharacterized protein</fullName>
    </submittedName>
</protein>
<gene>
    <name evidence="2" type="ORF">PILCRDRAFT_711678</name>
</gene>
<reference evidence="2 3" key="1">
    <citation type="submission" date="2014-04" db="EMBL/GenBank/DDBJ databases">
        <authorList>
            <consortium name="DOE Joint Genome Institute"/>
            <person name="Kuo A."/>
            <person name="Tarkka M."/>
            <person name="Buscot F."/>
            <person name="Kohler A."/>
            <person name="Nagy L.G."/>
            <person name="Floudas D."/>
            <person name="Copeland A."/>
            <person name="Barry K.W."/>
            <person name="Cichocki N."/>
            <person name="Veneault-Fourrey C."/>
            <person name="LaButti K."/>
            <person name="Lindquist E.A."/>
            <person name="Lipzen A."/>
            <person name="Lundell T."/>
            <person name="Morin E."/>
            <person name="Murat C."/>
            <person name="Sun H."/>
            <person name="Tunlid A."/>
            <person name="Henrissat B."/>
            <person name="Grigoriev I.V."/>
            <person name="Hibbett D.S."/>
            <person name="Martin F."/>
            <person name="Nordberg H.P."/>
            <person name="Cantor M.N."/>
            <person name="Hua S.X."/>
        </authorList>
    </citation>
    <scope>NUCLEOTIDE SEQUENCE [LARGE SCALE GENOMIC DNA]</scope>
    <source>
        <strain evidence="2 3">F 1598</strain>
    </source>
</reference>
<proteinExistence type="predicted"/>